<organism evidence="1">
    <name type="scientific">bioreactor metagenome</name>
    <dbReference type="NCBI Taxonomy" id="1076179"/>
    <lineage>
        <taxon>unclassified sequences</taxon>
        <taxon>metagenomes</taxon>
        <taxon>ecological metagenomes</taxon>
    </lineage>
</organism>
<comment type="caution">
    <text evidence="1">The sequence shown here is derived from an EMBL/GenBank/DDBJ whole genome shotgun (WGS) entry which is preliminary data.</text>
</comment>
<name>A0A645ES04_9ZZZZ</name>
<proteinExistence type="predicted"/>
<dbReference type="AlphaFoldDB" id="A0A645ES04"/>
<evidence type="ECO:0000313" key="1">
    <source>
        <dbReference type="EMBL" id="MPN03959.1"/>
    </source>
</evidence>
<dbReference type="EMBL" id="VSSQ01049881">
    <property type="protein sequence ID" value="MPN03959.1"/>
    <property type="molecule type" value="Genomic_DNA"/>
</dbReference>
<reference evidence="1" key="1">
    <citation type="submission" date="2019-08" db="EMBL/GenBank/DDBJ databases">
        <authorList>
            <person name="Kucharzyk K."/>
            <person name="Murdoch R.W."/>
            <person name="Higgins S."/>
            <person name="Loffler F."/>
        </authorList>
    </citation>
    <scope>NUCLEOTIDE SEQUENCE</scope>
</reference>
<gene>
    <name evidence="1" type="ORF">SDC9_151194</name>
</gene>
<sequence>MDTLRINGQGDINAVVDDEGNPMPTADRLDRACALEKVLRRNILFTQLDEGDTAVNGPLDSFGNGHIAKPMPVSAEI</sequence>
<accession>A0A645ES04</accession>
<protein>
    <submittedName>
        <fullName evidence="1">Uncharacterized protein</fullName>
    </submittedName>
</protein>